<comment type="caution">
    <text evidence="1">The sequence shown here is derived from an EMBL/GenBank/DDBJ whole genome shotgun (WGS) entry which is preliminary data.</text>
</comment>
<dbReference type="EMBL" id="VSSQ01125869">
    <property type="protein sequence ID" value="MPN56006.1"/>
    <property type="molecule type" value="Genomic_DNA"/>
</dbReference>
<sequence length="168" mass="19538">MKCGMHELCVVTDALGNVDFAGMQVAAVAKVAWKQPDGRPGAPRRRQSRANFQISVGEIQFILRFEPRGGVGAVLQRFRPRFNHQRAVLQPGVFPRVTLEFLIIRPGACFKAPDRFVDLIPFEFVRKLQEIAFRRADVRRRGGGRRWRFGWSRRGRRRYCWGWGWRRG</sequence>
<evidence type="ECO:0000313" key="1">
    <source>
        <dbReference type="EMBL" id="MPN56006.1"/>
    </source>
</evidence>
<proteinExistence type="predicted"/>
<organism evidence="1">
    <name type="scientific">bioreactor metagenome</name>
    <dbReference type="NCBI Taxonomy" id="1076179"/>
    <lineage>
        <taxon>unclassified sequences</taxon>
        <taxon>metagenomes</taxon>
        <taxon>ecological metagenomes</taxon>
    </lineage>
</organism>
<gene>
    <name evidence="1" type="ORF">SDC9_203690</name>
</gene>
<protein>
    <submittedName>
        <fullName evidence="1">Uncharacterized protein</fullName>
    </submittedName>
</protein>
<dbReference type="AlphaFoldDB" id="A0A645IXV6"/>
<reference evidence="1" key="1">
    <citation type="submission" date="2019-08" db="EMBL/GenBank/DDBJ databases">
        <authorList>
            <person name="Kucharzyk K."/>
            <person name="Murdoch R.W."/>
            <person name="Higgins S."/>
            <person name="Loffler F."/>
        </authorList>
    </citation>
    <scope>NUCLEOTIDE SEQUENCE</scope>
</reference>
<name>A0A645IXV6_9ZZZZ</name>
<accession>A0A645IXV6</accession>